<dbReference type="GO" id="GO:0034314">
    <property type="term" value="P:Arp2/3 complex-mediated actin nucleation"/>
    <property type="evidence" value="ECO:0007669"/>
    <property type="project" value="InterPro"/>
</dbReference>
<feature type="region of interest" description="Disordered" evidence="6">
    <location>
        <begin position="1"/>
        <end position="23"/>
    </location>
</feature>
<comment type="similarity">
    <text evidence="2">Belongs to the ARPC3 family.</text>
</comment>
<organism evidence="7 8">
    <name type="scientific">Ditylenchus dipsaci</name>
    <dbReference type="NCBI Taxonomy" id="166011"/>
    <lineage>
        <taxon>Eukaryota</taxon>
        <taxon>Metazoa</taxon>
        <taxon>Ecdysozoa</taxon>
        <taxon>Nematoda</taxon>
        <taxon>Chromadorea</taxon>
        <taxon>Rhabditida</taxon>
        <taxon>Tylenchina</taxon>
        <taxon>Tylenchomorpha</taxon>
        <taxon>Sphaerularioidea</taxon>
        <taxon>Anguinidae</taxon>
        <taxon>Anguininae</taxon>
        <taxon>Ditylenchus</taxon>
    </lineage>
</organism>
<feature type="compositionally biased region" description="Basic and acidic residues" evidence="6">
    <location>
        <begin position="7"/>
        <end position="23"/>
    </location>
</feature>
<keyword evidence="3" id="KW-0963">Cytoplasm</keyword>
<evidence type="ECO:0000313" key="7">
    <source>
        <dbReference type="Proteomes" id="UP000887574"/>
    </source>
</evidence>
<accession>A0A915DH15</accession>
<dbReference type="GO" id="GO:0005885">
    <property type="term" value="C:Arp2/3 protein complex"/>
    <property type="evidence" value="ECO:0007669"/>
    <property type="project" value="InterPro"/>
</dbReference>
<keyword evidence="7" id="KW-1185">Reference proteome</keyword>
<evidence type="ECO:0000256" key="1">
    <source>
        <dbReference type="ARBA" id="ARBA00004245"/>
    </source>
</evidence>
<dbReference type="AlphaFoldDB" id="A0A915DH15"/>
<dbReference type="InterPro" id="IPR007204">
    <property type="entry name" value="ARPC3"/>
</dbReference>
<evidence type="ECO:0000256" key="3">
    <source>
        <dbReference type="ARBA" id="ARBA00022490"/>
    </source>
</evidence>
<dbReference type="WBParaSite" id="jg19160">
    <property type="protein sequence ID" value="jg19160"/>
    <property type="gene ID" value="jg19160"/>
</dbReference>
<dbReference type="GO" id="GO:0003779">
    <property type="term" value="F:actin binding"/>
    <property type="evidence" value="ECO:0007669"/>
    <property type="project" value="UniProtKB-KW"/>
</dbReference>
<proteinExistence type="inferred from homology"/>
<dbReference type="PANTHER" id="PTHR12391">
    <property type="entry name" value="ARP2/3 COMPLEX 21 KD SUBUNIT"/>
    <property type="match status" value="1"/>
</dbReference>
<evidence type="ECO:0000313" key="8">
    <source>
        <dbReference type="WBParaSite" id="jg19160"/>
    </source>
</evidence>
<protein>
    <submittedName>
        <fullName evidence="8">Uncharacterized protein</fullName>
    </submittedName>
</protein>
<dbReference type="InterPro" id="IPR036753">
    <property type="entry name" value="ARPC3_sf"/>
</dbReference>
<evidence type="ECO:0000256" key="6">
    <source>
        <dbReference type="SAM" id="MobiDB-lite"/>
    </source>
</evidence>
<evidence type="ECO:0000256" key="5">
    <source>
        <dbReference type="ARBA" id="ARBA00023212"/>
    </source>
</evidence>
<reference evidence="8" key="1">
    <citation type="submission" date="2022-11" db="UniProtKB">
        <authorList>
            <consortium name="WormBaseParasite"/>
        </authorList>
    </citation>
    <scope>IDENTIFICATION</scope>
</reference>
<keyword evidence="5" id="KW-0206">Cytoskeleton</keyword>
<dbReference type="Gene3D" id="1.10.1760.10">
    <property type="entry name" value="Actin-related protein 2/3 complex subunit 3"/>
    <property type="match status" value="1"/>
</dbReference>
<keyword evidence="4" id="KW-0009">Actin-binding</keyword>
<dbReference type="Pfam" id="PF04062">
    <property type="entry name" value="P21-Arc"/>
    <property type="match status" value="1"/>
</dbReference>
<comment type="subcellular location">
    <subcellularLocation>
        <location evidence="1">Cytoplasm</location>
        <location evidence="1">Cytoskeleton</location>
    </subcellularLocation>
</comment>
<name>A0A915DH15_9BILA</name>
<dbReference type="GO" id="GO:0030833">
    <property type="term" value="P:regulation of actin filament polymerization"/>
    <property type="evidence" value="ECO:0007669"/>
    <property type="project" value="InterPro"/>
</dbReference>
<dbReference type="Proteomes" id="UP000887574">
    <property type="component" value="Unplaced"/>
</dbReference>
<evidence type="ECO:0000256" key="2">
    <source>
        <dbReference type="ARBA" id="ARBA00010856"/>
    </source>
</evidence>
<sequence length="149" mass="16793">MPQETSKVSEKNSSDQRLDDASTRVHLPIPGEVSFPFQGLYKPPVNGHEEETMRAYLQQLRQELGSRLIERVFVTPESAPQSGGCAFLDDVSWIKLSPKPISVLNNFRHFHIECSLWLVAELMDRCPDSGAHVVVGSPRSAIRYDSIMR</sequence>
<evidence type="ECO:0000256" key="4">
    <source>
        <dbReference type="ARBA" id="ARBA00023203"/>
    </source>
</evidence>
<dbReference type="SUPFAM" id="SSF69060">
    <property type="entry name" value="Arp2/3 complex 21 kDa subunit ARPC3"/>
    <property type="match status" value="1"/>
</dbReference>